<reference evidence="2 3" key="1">
    <citation type="journal article" date="2018" name="Evol. Lett.">
        <title>Horizontal gene cluster transfer increased hallucinogenic mushroom diversity.</title>
        <authorList>
            <person name="Reynolds H.T."/>
            <person name="Vijayakumar V."/>
            <person name="Gluck-Thaler E."/>
            <person name="Korotkin H.B."/>
            <person name="Matheny P.B."/>
            <person name="Slot J.C."/>
        </authorList>
    </citation>
    <scope>NUCLEOTIDE SEQUENCE [LARGE SCALE GENOMIC DNA]</scope>
    <source>
        <strain evidence="2 3">2629</strain>
    </source>
</reference>
<name>A0A409WTB0_9AGAR</name>
<gene>
    <name evidence="2" type="ORF">CVT24_005159</name>
</gene>
<evidence type="ECO:0000313" key="2">
    <source>
        <dbReference type="EMBL" id="PPQ81764.1"/>
    </source>
</evidence>
<dbReference type="OrthoDB" id="3202607at2759"/>
<dbReference type="Gene3D" id="3.60.130.30">
    <property type="match status" value="1"/>
</dbReference>
<organism evidence="2 3">
    <name type="scientific">Panaeolus cyanescens</name>
    <dbReference type="NCBI Taxonomy" id="181874"/>
    <lineage>
        <taxon>Eukaryota</taxon>
        <taxon>Fungi</taxon>
        <taxon>Dikarya</taxon>
        <taxon>Basidiomycota</taxon>
        <taxon>Agaricomycotina</taxon>
        <taxon>Agaricomycetes</taxon>
        <taxon>Agaricomycetidae</taxon>
        <taxon>Agaricales</taxon>
        <taxon>Agaricineae</taxon>
        <taxon>Galeropsidaceae</taxon>
        <taxon>Panaeolus</taxon>
    </lineage>
</organism>
<dbReference type="STRING" id="181874.A0A409WTB0"/>
<sequence>MPGTEGLLGEQHGRQPSPRAKLPERPPSGTLWHWNQRLDPSFKRAPPTLGEAMGNPIRPSSPFDFATLLQEAFHCENMGISVDDDADPICLDQESQPTPSNEQTLPCTPSTTPPHLPDNPTSSSSLNNPHSTPTSGAPTNSKAKSKQSRSNGRRANKRRKKTAEKGHEATEYAIFEHVQLSDPLVLPIDHAQLPVSSSGYVGVRSRESKRTLQKTHTLDQLLALGFEVVKWDGQYVLFWLMLPFCSLTFSEARPITDSAGRICGVLAGRPRGTSFDKVLERTCDLLHEESARAPYQPGVSKHRRGEFTAIGFGISFGGGQTKAQRLATGHHHALVEQFLASHDISRIASFADGAFATWSPRLYEYYRTTLHKASAHTGQPINFSGSCFAAMSVNMGGHVCCFKHRDCVNLAFGWCAITSLGDFDPTKGGHFVLWDLKLIIEFPPGSTILIPSAVFSHSNTEIAPHESRFSITQYTAGALFRWVENGFRTDEELKKLDPEHYSHMSSLKSSRFEHGINMYSNLEELCSKV</sequence>
<dbReference type="Proteomes" id="UP000284842">
    <property type="component" value="Unassembled WGS sequence"/>
</dbReference>
<dbReference type="EMBL" id="NHTK01005239">
    <property type="protein sequence ID" value="PPQ81764.1"/>
    <property type="molecule type" value="Genomic_DNA"/>
</dbReference>
<dbReference type="AlphaFoldDB" id="A0A409WTB0"/>
<feature type="compositionally biased region" description="Polar residues" evidence="1">
    <location>
        <begin position="119"/>
        <end position="142"/>
    </location>
</feature>
<evidence type="ECO:0000256" key="1">
    <source>
        <dbReference type="SAM" id="MobiDB-lite"/>
    </source>
</evidence>
<accession>A0A409WTB0</accession>
<comment type="caution">
    <text evidence="2">The sequence shown here is derived from an EMBL/GenBank/DDBJ whole genome shotgun (WGS) entry which is preliminary data.</text>
</comment>
<feature type="compositionally biased region" description="Polar residues" evidence="1">
    <location>
        <begin position="93"/>
        <end position="110"/>
    </location>
</feature>
<feature type="region of interest" description="Disordered" evidence="1">
    <location>
        <begin position="1"/>
        <end position="57"/>
    </location>
</feature>
<evidence type="ECO:0000313" key="3">
    <source>
        <dbReference type="Proteomes" id="UP000284842"/>
    </source>
</evidence>
<feature type="compositionally biased region" description="Basic residues" evidence="1">
    <location>
        <begin position="143"/>
        <end position="162"/>
    </location>
</feature>
<feature type="region of interest" description="Disordered" evidence="1">
    <location>
        <begin position="86"/>
        <end position="168"/>
    </location>
</feature>
<dbReference type="InParanoid" id="A0A409WTB0"/>
<keyword evidence="3" id="KW-1185">Reference proteome</keyword>
<protein>
    <submittedName>
        <fullName evidence="2">Uncharacterized protein</fullName>
    </submittedName>
</protein>
<proteinExistence type="predicted"/>